<dbReference type="Proteomes" id="UP000078512">
    <property type="component" value="Unassembled WGS sequence"/>
</dbReference>
<name>A0A197JH69_9FUNG</name>
<gene>
    <name evidence="3" type="ORF">K457DRAFT_24779</name>
</gene>
<organism evidence="3 4">
    <name type="scientific">Linnemannia elongata AG-77</name>
    <dbReference type="NCBI Taxonomy" id="1314771"/>
    <lineage>
        <taxon>Eukaryota</taxon>
        <taxon>Fungi</taxon>
        <taxon>Fungi incertae sedis</taxon>
        <taxon>Mucoromycota</taxon>
        <taxon>Mortierellomycotina</taxon>
        <taxon>Mortierellomycetes</taxon>
        <taxon>Mortierellales</taxon>
        <taxon>Mortierellaceae</taxon>
        <taxon>Linnemannia</taxon>
    </lineage>
</organism>
<dbReference type="AlphaFoldDB" id="A0A197JH69"/>
<feature type="compositionally biased region" description="Basic and acidic residues" evidence="1">
    <location>
        <begin position="165"/>
        <end position="185"/>
    </location>
</feature>
<protein>
    <submittedName>
        <fullName evidence="3">Uncharacterized protein</fullName>
    </submittedName>
</protein>
<evidence type="ECO:0000313" key="4">
    <source>
        <dbReference type="Proteomes" id="UP000078512"/>
    </source>
</evidence>
<keyword evidence="2" id="KW-0732">Signal</keyword>
<reference evidence="3 4" key="1">
    <citation type="submission" date="2016-05" db="EMBL/GenBank/DDBJ databases">
        <title>Genome sequencing reveals origins of a unique bacterial endosymbiosis in the earliest lineages of terrestrial Fungi.</title>
        <authorList>
            <consortium name="DOE Joint Genome Institute"/>
            <person name="Uehling J."/>
            <person name="Gryganskyi A."/>
            <person name="Hameed K."/>
            <person name="Tschaplinski T."/>
            <person name="Misztal P."/>
            <person name="Wu S."/>
            <person name="Desiro A."/>
            <person name="Vande Pol N."/>
            <person name="Du Z.-Y."/>
            <person name="Zienkiewicz A."/>
            <person name="Zienkiewicz K."/>
            <person name="Morin E."/>
            <person name="Tisserant E."/>
            <person name="Splivallo R."/>
            <person name="Hainaut M."/>
            <person name="Henrissat B."/>
            <person name="Ohm R."/>
            <person name="Kuo A."/>
            <person name="Yan J."/>
            <person name="Lipzen A."/>
            <person name="Nolan M."/>
            <person name="Labutti K."/>
            <person name="Barry K."/>
            <person name="Goldstein A."/>
            <person name="Labbe J."/>
            <person name="Schadt C."/>
            <person name="Tuskan G."/>
            <person name="Grigoriev I."/>
            <person name="Martin F."/>
            <person name="Vilgalys R."/>
            <person name="Bonito G."/>
        </authorList>
    </citation>
    <scope>NUCLEOTIDE SEQUENCE [LARGE SCALE GENOMIC DNA]</scope>
    <source>
        <strain evidence="3 4">AG-77</strain>
    </source>
</reference>
<feature type="signal peptide" evidence="2">
    <location>
        <begin position="1"/>
        <end position="30"/>
    </location>
</feature>
<feature type="region of interest" description="Disordered" evidence="1">
    <location>
        <begin position="140"/>
        <end position="193"/>
    </location>
</feature>
<keyword evidence="4" id="KW-1185">Reference proteome</keyword>
<dbReference type="EMBL" id="KV442110">
    <property type="protein sequence ID" value="OAQ23734.1"/>
    <property type="molecule type" value="Genomic_DNA"/>
</dbReference>
<evidence type="ECO:0000256" key="1">
    <source>
        <dbReference type="SAM" id="MobiDB-lite"/>
    </source>
</evidence>
<sequence length="193" mass="19798">MKITIGYIVALVYAHQLLLSSTTTIPLACASPVPQPMDPTEAAQAAAAIAAAEAARQAAELVKGGGGTPSDTPIATPGAGTAISDPAKKPTPQPPAAGGTSSNSLTSGGNWATNKMKMRKRAGLSGDDYISSHSLSTQTFEDTIENNTPSVNSLSSPSSSGRAPLLERRRGSLYERRGEPKEEVVSPKSPEVA</sequence>
<feature type="compositionally biased region" description="Low complexity" evidence="1">
    <location>
        <begin position="146"/>
        <end position="164"/>
    </location>
</feature>
<feature type="region of interest" description="Disordered" evidence="1">
    <location>
        <begin position="60"/>
        <end position="111"/>
    </location>
</feature>
<evidence type="ECO:0000313" key="3">
    <source>
        <dbReference type="EMBL" id="OAQ23734.1"/>
    </source>
</evidence>
<evidence type="ECO:0000256" key="2">
    <source>
        <dbReference type="SAM" id="SignalP"/>
    </source>
</evidence>
<feature type="chain" id="PRO_5008275938" evidence="2">
    <location>
        <begin position="31"/>
        <end position="193"/>
    </location>
</feature>
<feature type="compositionally biased region" description="Low complexity" evidence="1">
    <location>
        <begin position="96"/>
        <end position="110"/>
    </location>
</feature>
<accession>A0A197JH69</accession>
<dbReference type="OrthoDB" id="10609599at2759"/>
<proteinExistence type="predicted"/>